<dbReference type="AlphaFoldDB" id="A0AAV6FJN1"/>
<dbReference type="PROSITE" id="PS50088">
    <property type="entry name" value="ANK_REPEAT"/>
    <property type="match status" value="2"/>
</dbReference>
<feature type="repeat" description="ANK" evidence="1">
    <location>
        <begin position="174"/>
        <end position="206"/>
    </location>
</feature>
<dbReference type="Proteomes" id="UP000823561">
    <property type="component" value="Chromosome 22"/>
</dbReference>
<dbReference type="SUPFAM" id="SSF48403">
    <property type="entry name" value="Ankyrin repeat"/>
    <property type="match status" value="1"/>
</dbReference>
<dbReference type="EMBL" id="JADWDJ010000022">
    <property type="protein sequence ID" value="KAG5263023.1"/>
    <property type="molecule type" value="Genomic_DNA"/>
</dbReference>
<keyword evidence="4" id="KW-1185">Reference proteome</keyword>
<accession>A0AAV6FJN1</accession>
<dbReference type="Gene3D" id="1.25.40.20">
    <property type="entry name" value="Ankyrin repeat-containing domain"/>
    <property type="match status" value="1"/>
</dbReference>
<comment type="caution">
    <text evidence="3">The sequence shown here is derived from an EMBL/GenBank/DDBJ whole genome shotgun (WGS) entry which is preliminary data.</text>
</comment>
<dbReference type="CDD" id="cd17063">
    <property type="entry name" value="Ubl_ANKRD60"/>
    <property type="match status" value="1"/>
</dbReference>
<dbReference type="PROSITE" id="PS50297">
    <property type="entry name" value="ANK_REP_REGION"/>
    <property type="match status" value="2"/>
</dbReference>
<keyword evidence="1" id="KW-0040">ANK repeat</keyword>
<sequence>MLGQNPKKNHAMKCIPGSRKSRFKLHTKFQETAETFTVLKCYQNMKLSELKCALELVAGIPMDLQRLSYLDEGDLIDQTTIGQNDIIPGTTLTMAIWPYNNWREVVQAAALGDMWKLKNVLSRRTALNGVGDEGSYWRSRHLSTALYICAHRGHLSALRFLLQRGADPKFQTPGGRGVLHVAASEGHVACLRELIQAGAPKDLRDQAGVTALEVALARGQSAAVHQLKLSKWEDRAQRLHLPSYLESAELFAHQHFDSHLRTWYSGSHAQRYDAELGGREARGCSRPKSVFSGTRRSTSPHHMVSPPTRHTSTPLRAAVTGNNKGPQARKQVWGAHE</sequence>
<dbReference type="InterPro" id="IPR029071">
    <property type="entry name" value="Ubiquitin-like_domsf"/>
</dbReference>
<evidence type="ECO:0000256" key="2">
    <source>
        <dbReference type="SAM" id="MobiDB-lite"/>
    </source>
</evidence>
<proteinExistence type="predicted"/>
<feature type="region of interest" description="Disordered" evidence="2">
    <location>
        <begin position="279"/>
        <end position="337"/>
    </location>
</feature>
<gene>
    <name evidence="3" type="ORF">AALO_G00281610</name>
</gene>
<reference evidence="3" key="1">
    <citation type="submission" date="2020-10" db="EMBL/GenBank/DDBJ databases">
        <title>Chromosome-scale genome assembly of the Allis shad, Alosa alosa.</title>
        <authorList>
            <person name="Margot Z."/>
            <person name="Christophe K."/>
            <person name="Cabau C."/>
            <person name="Louis A."/>
            <person name="Berthelot C."/>
            <person name="Parey E."/>
            <person name="Roest Crollius H."/>
            <person name="Montfort J."/>
            <person name="Robinson-Rechavi M."/>
            <person name="Bucao C."/>
            <person name="Bouchez O."/>
            <person name="Gislard M."/>
            <person name="Lluch J."/>
            <person name="Milhes M."/>
            <person name="Lampietro C."/>
            <person name="Lopez Roques C."/>
            <person name="Donnadieu C."/>
            <person name="Braasch I."/>
            <person name="Desvignes T."/>
            <person name="Postlethwait J."/>
            <person name="Bobe J."/>
            <person name="Guiguen Y."/>
        </authorList>
    </citation>
    <scope>NUCLEOTIDE SEQUENCE</scope>
    <source>
        <strain evidence="3">M-15738</strain>
        <tissue evidence="3">Blood</tissue>
    </source>
</reference>
<dbReference type="PANTHER" id="PTHR22677:SF3">
    <property type="entry name" value="ANKYRIN REPEAT DOMAIN-CONTAINING PROTEIN 60"/>
    <property type="match status" value="1"/>
</dbReference>
<evidence type="ECO:0000313" key="4">
    <source>
        <dbReference type="Proteomes" id="UP000823561"/>
    </source>
</evidence>
<dbReference type="PANTHER" id="PTHR22677">
    <property type="entry name" value="ANKYRIN REPEAT DOMAIN-CONTAINING PROTEIN 60"/>
    <property type="match status" value="1"/>
</dbReference>
<feature type="repeat" description="ANK" evidence="1">
    <location>
        <begin position="141"/>
        <end position="173"/>
    </location>
</feature>
<evidence type="ECO:0000256" key="1">
    <source>
        <dbReference type="PROSITE-ProRule" id="PRU00023"/>
    </source>
</evidence>
<protein>
    <recommendedName>
        <fullName evidence="5">Ankyrin repeat domain-containing protein 60</fullName>
    </recommendedName>
</protein>
<dbReference type="SMART" id="SM00248">
    <property type="entry name" value="ANK"/>
    <property type="match status" value="2"/>
</dbReference>
<organism evidence="3 4">
    <name type="scientific">Alosa alosa</name>
    <name type="common">allis shad</name>
    <dbReference type="NCBI Taxonomy" id="278164"/>
    <lineage>
        <taxon>Eukaryota</taxon>
        <taxon>Metazoa</taxon>
        <taxon>Chordata</taxon>
        <taxon>Craniata</taxon>
        <taxon>Vertebrata</taxon>
        <taxon>Euteleostomi</taxon>
        <taxon>Actinopterygii</taxon>
        <taxon>Neopterygii</taxon>
        <taxon>Teleostei</taxon>
        <taxon>Clupei</taxon>
        <taxon>Clupeiformes</taxon>
        <taxon>Clupeoidei</taxon>
        <taxon>Clupeidae</taxon>
        <taxon>Alosa</taxon>
    </lineage>
</organism>
<dbReference type="InterPro" id="IPR036770">
    <property type="entry name" value="Ankyrin_rpt-contain_sf"/>
</dbReference>
<dbReference type="InterPro" id="IPR039323">
    <property type="entry name" value="ANKRD_45/46/60"/>
</dbReference>
<feature type="compositionally biased region" description="Polar residues" evidence="2">
    <location>
        <begin position="308"/>
        <end position="325"/>
    </location>
</feature>
<dbReference type="SUPFAM" id="SSF54236">
    <property type="entry name" value="Ubiquitin-like"/>
    <property type="match status" value="1"/>
</dbReference>
<name>A0AAV6FJN1_9TELE</name>
<evidence type="ECO:0000313" key="3">
    <source>
        <dbReference type="EMBL" id="KAG5263023.1"/>
    </source>
</evidence>
<dbReference type="InterPro" id="IPR002110">
    <property type="entry name" value="Ankyrin_rpt"/>
</dbReference>
<dbReference type="Pfam" id="PF12796">
    <property type="entry name" value="Ank_2"/>
    <property type="match status" value="1"/>
</dbReference>
<evidence type="ECO:0008006" key="5">
    <source>
        <dbReference type="Google" id="ProtNLM"/>
    </source>
</evidence>